<dbReference type="Gene3D" id="3.30.420.240">
    <property type="match status" value="1"/>
</dbReference>
<dbReference type="AlphaFoldDB" id="A0A388TAJ1"/>
<sequence>MRKTPKQAELLKMIASYRCVLAEGGSRSGKTLCLVDHINKRALNFLQTDHLIVRLRLTDIKASILAQTYQQLSKLDDTNYSLPLNKSELIFTFENGSRVWLAGADDPARVDKILGREYATIFFNEVSQIAYSTFETILTRLNPPKGIRPQILLDQNPDNINHWTHKIFHERKFPDGRPVPDNDYKVIHMNPADNPHLSEDYIQMLEGFSEQKRKRFLFGEYQQDIGSLWRRAWITYEAAPPPYELRRIAIGVDPSGSKTGDAVGIIVAARASNNKFYVLADYTLNGTPQEWAMEVRAAYDKYKADIIVAERNFGGDMVENTIKGVNKSINVRLVTSSRGKIVRAEPISAMYERGEVKHAQEFVELENELCGYTGADNEASPNRMDALVFALTELASKGGGMEDNARAELQNAFELSRVL</sequence>
<dbReference type="InterPro" id="IPR052380">
    <property type="entry name" value="Viral_DNA_packaging_terminase"/>
</dbReference>
<evidence type="ECO:0000313" key="4">
    <source>
        <dbReference type="EMBL" id="GBR73150.1"/>
    </source>
</evidence>
<evidence type="ECO:0000256" key="1">
    <source>
        <dbReference type="ARBA" id="ARBA00022612"/>
    </source>
</evidence>
<dbReference type="Pfam" id="PF04466">
    <property type="entry name" value="Terminase_3"/>
    <property type="match status" value="1"/>
</dbReference>
<dbReference type="InterPro" id="IPR035412">
    <property type="entry name" value="Terminase_L_N"/>
</dbReference>
<comment type="caution">
    <text evidence="4">The sequence shown here is derived from an EMBL/GenBank/DDBJ whole genome shotgun (WGS) entry which is preliminary data.</text>
</comment>
<keyword evidence="1" id="KW-1188">Viral release from host cell</keyword>
<feature type="domain" description="Terminase large subunit gp17-like C-terminal" evidence="3">
    <location>
        <begin position="250"/>
        <end position="392"/>
    </location>
</feature>
<gene>
    <name evidence="4" type="ORF">NO1_0580</name>
</gene>
<dbReference type="Pfam" id="PF17289">
    <property type="entry name" value="Terminase_6C"/>
    <property type="match status" value="1"/>
</dbReference>
<dbReference type="PANTHER" id="PTHR39184:SF1">
    <property type="entry name" value="PBSX PHAGE TERMINASE LARGE SUBUNIT"/>
    <property type="match status" value="1"/>
</dbReference>
<dbReference type="PANTHER" id="PTHR39184">
    <property type="match status" value="1"/>
</dbReference>
<proteinExistence type="predicted"/>
<evidence type="ECO:0000259" key="3">
    <source>
        <dbReference type="Pfam" id="PF17289"/>
    </source>
</evidence>
<protein>
    <submittedName>
        <fullName evidence="4">Phage DNA packaging protein</fullName>
    </submittedName>
</protein>
<evidence type="ECO:0000313" key="5">
    <source>
        <dbReference type="Proteomes" id="UP000269352"/>
    </source>
</evidence>
<feature type="domain" description="Phage terminase large subunit N-terminal" evidence="2">
    <location>
        <begin position="22"/>
        <end position="216"/>
    </location>
</feature>
<evidence type="ECO:0000259" key="2">
    <source>
        <dbReference type="Pfam" id="PF04466"/>
    </source>
</evidence>
<dbReference type="InterPro" id="IPR035421">
    <property type="entry name" value="Terminase_6C"/>
</dbReference>
<dbReference type="Proteomes" id="UP000269352">
    <property type="component" value="Unassembled WGS sequence"/>
</dbReference>
<dbReference type="EMBL" id="BGZN01000006">
    <property type="protein sequence ID" value="GBR73150.1"/>
    <property type="molecule type" value="Genomic_DNA"/>
</dbReference>
<keyword evidence="5" id="KW-1185">Reference proteome</keyword>
<reference evidence="4 5" key="1">
    <citation type="journal article" date="2019" name="ISME J.">
        <title>Genome analyses of uncultured TG2/ZB3 bacteria in 'Margulisbacteria' specifically attached to ectosymbiotic spirochetes of protists in the termite gut.</title>
        <authorList>
            <person name="Utami Y.D."/>
            <person name="Kuwahara H."/>
            <person name="Igai K."/>
            <person name="Murakami T."/>
            <person name="Sugaya K."/>
            <person name="Morikawa T."/>
            <person name="Nagura Y."/>
            <person name="Yuki M."/>
            <person name="Deevong P."/>
            <person name="Inoue T."/>
            <person name="Kihara K."/>
            <person name="Lo N."/>
            <person name="Yamada A."/>
            <person name="Ohkuma M."/>
            <person name="Hongoh Y."/>
        </authorList>
    </citation>
    <scope>NUCLEOTIDE SEQUENCE [LARGE SCALE GENOMIC DNA]</scope>
    <source>
        <strain evidence="4">NkOx7-01</strain>
    </source>
</reference>
<dbReference type="Gene3D" id="3.40.50.300">
    <property type="entry name" value="P-loop containing nucleotide triphosphate hydrolases"/>
    <property type="match status" value="1"/>
</dbReference>
<organism evidence="4 5">
    <name type="scientific">Termititenax aidoneus</name>
    <dbReference type="NCBI Taxonomy" id="2218524"/>
    <lineage>
        <taxon>Bacteria</taxon>
        <taxon>Bacillati</taxon>
        <taxon>Candidatus Margulisiibacteriota</taxon>
        <taxon>Candidatus Termititenacia</taxon>
        <taxon>Candidatus Termititenacales</taxon>
        <taxon>Candidatus Termititenacaceae</taxon>
        <taxon>Candidatus Termititenax</taxon>
    </lineage>
</organism>
<name>A0A388TAJ1_TERA1</name>
<dbReference type="InterPro" id="IPR027417">
    <property type="entry name" value="P-loop_NTPase"/>
</dbReference>
<accession>A0A388TAJ1</accession>